<feature type="compositionally biased region" description="Basic residues" evidence="1">
    <location>
        <begin position="139"/>
        <end position="148"/>
    </location>
</feature>
<dbReference type="RefSeq" id="WP_324266137.1">
    <property type="nucleotide sequence ID" value="NZ_JAWLNX010000008.1"/>
</dbReference>
<evidence type="ECO:0000256" key="1">
    <source>
        <dbReference type="SAM" id="MobiDB-lite"/>
    </source>
</evidence>
<dbReference type="Gene3D" id="3.30.750.24">
    <property type="entry name" value="STAS domain"/>
    <property type="match status" value="1"/>
</dbReference>
<comment type="caution">
    <text evidence="3">The sequence shown here is derived from an EMBL/GenBank/DDBJ whole genome shotgun (WGS) entry which is preliminary data.</text>
</comment>
<evidence type="ECO:0000313" key="3">
    <source>
        <dbReference type="EMBL" id="MEB3368621.1"/>
    </source>
</evidence>
<organism evidence="3 4">
    <name type="scientific">Saccharopolyspora mangrovi</name>
    <dbReference type="NCBI Taxonomy" id="3082379"/>
    <lineage>
        <taxon>Bacteria</taxon>
        <taxon>Bacillati</taxon>
        <taxon>Actinomycetota</taxon>
        <taxon>Actinomycetes</taxon>
        <taxon>Pseudonocardiales</taxon>
        <taxon>Pseudonocardiaceae</taxon>
        <taxon>Saccharopolyspora</taxon>
    </lineage>
</organism>
<dbReference type="CDD" id="cd07043">
    <property type="entry name" value="STAS_anti-anti-sigma_factors"/>
    <property type="match status" value="1"/>
</dbReference>
<evidence type="ECO:0000259" key="2">
    <source>
        <dbReference type="PROSITE" id="PS50801"/>
    </source>
</evidence>
<dbReference type="Proteomes" id="UP001327093">
    <property type="component" value="Unassembled WGS sequence"/>
</dbReference>
<dbReference type="InterPro" id="IPR002645">
    <property type="entry name" value="STAS_dom"/>
</dbReference>
<protein>
    <submittedName>
        <fullName evidence="3">STAS domain-containing protein</fullName>
    </submittedName>
</protein>
<sequence>MTAQAPDRVLARADAPPEAPSPRGSEIDTALRLRLRYPGAGVVVLVATGEIDVATAPRMAALLWPRLLTGLHKIVLDLTGITFLGVAGLELISAARAYAPHRNAEVIVLSSTAAVARALRAGGLADAAVSALQTGEGRQRRRRARTRRGLSAPVNRPATLVPC</sequence>
<feature type="region of interest" description="Disordered" evidence="1">
    <location>
        <begin position="135"/>
        <end position="163"/>
    </location>
</feature>
<dbReference type="InterPro" id="IPR036513">
    <property type="entry name" value="STAS_dom_sf"/>
</dbReference>
<dbReference type="SUPFAM" id="SSF52091">
    <property type="entry name" value="SpoIIaa-like"/>
    <property type="match status" value="1"/>
</dbReference>
<gene>
    <name evidence="3" type="ORF">R4I43_14530</name>
</gene>
<proteinExistence type="predicted"/>
<dbReference type="Pfam" id="PF01740">
    <property type="entry name" value="STAS"/>
    <property type="match status" value="1"/>
</dbReference>
<name>A0ABU6AAT4_9PSEU</name>
<reference evidence="3 4" key="1">
    <citation type="submission" date="2023-10" db="EMBL/GenBank/DDBJ databases">
        <title>Saccharopolyspora sp. nov., isolated from mangrove soil.</title>
        <authorList>
            <person name="Lu Y."/>
            <person name="Liu W."/>
        </authorList>
    </citation>
    <scope>NUCLEOTIDE SEQUENCE [LARGE SCALE GENOMIC DNA]</scope>
    <source>
        <strain evidence="3 4">S2-29</strain>
    </source>
</reference>
<feature type="domain" description="STAS" evidence="2">
    <location>
        <begin position="41"/>
        <end position="130"/>
    </location>
</feature>
<feature type="region of interest" description="Disordered" evidence="1">
    <location>
        <begin position="1"/>
        <end position="25"/>
    </location>
</feature>
<dbReference type="PROSITE" id="PS50801">
    <property type="entry name" value="STAS"/>
    <property type="match status" value="1"/>
</dbReference>
<dbReference type="EMBL" id="JAWLNX010000008">
    <property type="protein sequence ID" value="MEB3368621.1"/>
    <property type="molecule type" value="Genomic_DNA"/>
</dbReference>
<accession>A0ABU6AAT4</accession>
<keyword evidence="4" id="KW-1185">Reference proteome</keyword>
<evidence type="ECO:0000313" key="4">
    <source>
        <dbReference type="Proteomes" id="UP001327093"/>
    </source>
</evidence>